<dbReference type="Pfam" id="PF01636">
    <property type="entry name" value="APH"/>
    <property type="match status" value="1"/>
</dbReference>
<sequence>MLERLAQSDDDDIEPAIYYEAGPFVGPRDFLFCLLSLNKAKQPTHEIGIGMLKLLHLFLQWAPAPQDPKFVLTHPDLNMQNILVFEDGSMRALIDWDDVAAVPCLVGNKKYPSWLTRDWDPSIINLRLT</sequence>
<organism evidence="2 3">
    <name type="scientific">Blastomyces silverae</name>
    <dbReference type="NCBI Taxonomy" id="2060906"/>
    <lineage>
        <taxon>Eukaryota</taxon>
        <taxon>Fungi</taxon>
        <taxon>Dikarya</taxon>
        <taxon>Ascomycota</taxon>
        <taxon>Pezizomycotina</taxon>
        <taxon>Eurotiomycetes</taxon>
        <taxon>Eurotiomycetidae</taxon>
        <taxon>Onygenales</taxon>
        <taxon>Ajellomycetaceae</taxon>
        <taxon>Blastomyces</taxon>
    </lineage>
</organism>
<dbReference type="OrthoDB" id="10003767at2759"/>
<name>A0A0H1B3M8_9EURO</name>
<evidence type="ECO:0000313" key="3">
    <source>
        <dbReference type="Proteomes" id="UP000053573"/>
    </source>
</evidence>
<dbReference type="STRING" id="2060906.A0A0H1B3M8"/>
<reference evidence="3" key="1">
    <citation type="journal article" date="2015" name="PLoS Genet.">
        <title>The dynamic genome and transcriptome of the human fungal pathogen Blastomyces and close relative Emmonsia.</title>
        <authorList>
            <person name="Munoz J.F."/>
            <person name="Gauthier G.M."/>
            <person name="Desjardins C.A."/>
            <person name="Gallo J.E."/>
            <person name="Holder J."/>
            <person name="Sullivan T.D."/>
            <person name="Marty A.J."/>
            <person name="Carmen J.C."/>
            <person name="Chen Z."/>
            <person name="Ding L."/>
            <person name="Gujja S."/>
            <person name="Magrini V."/>
            <person name="Misas E."/>
            <person name="Mitreva M."/>
            <person name="Priest M."/>
            <person name="Saif S."/>
            <person name="Whiston E.A."/>
            <person name="Young S."/>
            <person name="Zeng Q."/>
            <person name="Goldman W.E."/>
            <person name="Mardis E.R."/>
            <person name="Taylor J.W."/>
            <person name="McEwen J.G."/>
            <person name="Clay O.K."/>
            <person name="Klein B.S."/>
            <person name="Cuomo C.A."/>
        </authorList>
    </citation>
    <scope>NUCLEOTIDE SEQUENCE [LARGE SCALE GENOMIC DNA]</scope>
    <source>
        <strain evidence="3">UAMH 139</strain>
    </source>
</reference>
<dbReference type="Proteomes" id="UP000053573">
    <property type="component" value="Unassembled WGS sequence"/>
</dbReference>
<dbReference type="AlphaFoldDB" id="A0A0H1B3M8"/>
<dbReference type="SUPFAM" id="SSF56112">
    <property type="entry name" value="Protein kinase-like (PK-like)"/>
    <property type="match status" value="1"/>
</dbReference>
<dbReference type="EMBL" id="LDEV01003548">
    <property type="protein sequence ID" value="KLJ05688.1"/>
    <property type="molecule type" value="Genomic_DNA"/>
</dbReference>
<dbReference type="InterPro" id="IPR011009">
    <property type="entry name" value="Kinase-like_dom_sf"/>
</dbReference>
<gene>
    <name evidence="2" type="ORF">EMPG_10867</name>
</gene>
<proteinExistence type="predicted"/>
<protein>
    <recommendedName>
        <fullName evidence="1">Aminoglycoside phosphotransferase domain-containing protein</fullName>
    </recommendedName>
</protein>
<evidence type="ECO:0000313" key="2">
    <source>
        <dbReference type="EMBL" id="KLJ05688.1"/>
    </source>
</evidence>
<evidence type="ECO:0000259" key="1">
    <source>
        <dbReference type="Pfam" id="PF01636"/>
    </source>
</evidence>
<feature type="domain" description="Aminoglycoside phosphotransferase" evidence="1">
    <location>
        <begin position="59"/>
        <end position="99"/>
    </location>
</feature>
<accession>A0A0H1B3M8</accession>
<keyword evidence="3" id="KW-1185">Reference proteome</keyword>
<dbReference type="Gene3D" id="1.10.510.10">
    <property type="entry name" value="Transferase(Phosphotransferase) domain 1"/>
    <property type="match status" value="1"/>
</dbReference>
<dbReference type="InterPro" id="IPR002575">
    <property type="entry name" value="Aminoglycoside_PTrfase"/>
</dbReference>
<comment type="caution">
    <text evidence="2">The sequence shown here is derived from an EMBL/GenBank/DDBJ whole genome shotgun (WGS) entry which is preliminary data.</text>
</comment>